<protein>
    <recommendedName>
        <fullName evidence="3">Methyltransferase family protein</fullName>
    </recommendedName>
</protein>
<dbReference type="RefSeq" id="WP_110807204.1">
    <property type="nucleotide sequence ID" value="NZ_QJTK01000023.1"/>
</dbReference>
<keyword evidence="2" id="KW-1185">Reference proteome</keyword>
<dbReference type="Proteomes" id="UP000247727">
    <property type="component" value="Unassembled WGS sequence"/>
</dbReference>
<comment type="caution">
    <text evidence="1">The sequence shown here is derived from an EMBL/GenBank/DDBJ whole genome shotgun (WGS) entry which is preliminary data.</text>
</comment>
<dbReference type="SUPFAM" id="SSF53335">
    <property type="entry name" value="S-adenosyl-L-methionine-dependent methyltransferases"/>
    <property type="match status" value="1"/>
</dbReference>
<sequence length="307" mass="34367">MELELQTRIQDWSRRLAQGTQPEVAATIGTMVDELTVLRNNMAPVEWEAAILALRASELLPILLEDPFTSWSYYRPRGFPGDAGLIDFIYAQGDFADPLRSATPTGQWIYAANQTRPACKAVRYRKQIASEFLREVMAGSAKPSALGIAAGHLREVETEAAQGAGFDGRIVALDQDEQALDRIAQRLPKIECLKMSVREILMGRLDGQVFDATWSLGLYDYLSDAAAERLLAKQLSLVREGGRVMICNFAPDAADRGYMEAFMDWKLIYRDEQDMEALAFRVRSGCTTRIFREPSGQVVFLEMIKDA</sequence>
<dbReference type="EMBL" id="QJTK01000023">
    <property type="protein sequence ID" value="PYF06765.1"/>
    <property type="molecule type" value="Genomic_DNA"/>
</dbReference>
<evidence type="ECO:0000313" key="2">
    <source>
        <dbReference type="Proteomes" id="UP000247727"/>
    </source>
</evidence>
<dbReference type="OrthoDB" id="428497at2"/>
<proteinExistence type="predicted"/>
<dbReference type="InterPro" id="IPR029063">
    <property type="entry name" value="SAM-dependent_MTases_sf"/>
</dbReference>
<evidence type="ECO:0008006" key="3">
    <source>
        <dbReference type="Google" id="ProtNLM"/>
    </source>
</evidence>
<evidence type="ECO:0000313" key="1">
    <source>
        <dbReference type="EMBL" id="PYF06765.1"/>
    </source>
</evidence>
<dbReference type="AlphaFoldDB" id="A0A318TXM0"/>
<accession>A0A318TXM0</accession>
<gene>
    <name evidence="1" type="ORF">C8J30_12320</name>
</gene>
<name>A0A318TXM0_9RHOB</name>
<organism evidence="1 2">
    <name type="scientific">Rhodobacter viridis</name>
    <dbReference type="NCBI Taxonomy" id="1054202"/>
    <lineage>
        <taxon>Bacteria</taxon>
        <taxon>Pseudomonadati</taxon>
        <taxon>Pseudomonadota</taxon>
        <taxon>Alphaproteobacteria</taxon>
        <taxon>Rhodobacterales</taxon>
        <taxon>Rhodobacter group</taxon>
        <taxon>Rhodobacter</taxon>
    </lineage>
</organism>
<dbReference type="Gene3D" id="3.40.50.150">
    <property type="entry name" value="Vaccinia Virus protein VP39"/>
    <property type="match status" value="1"/>
</dbReference>
<reference evidence="1 2" key="1">
    <citation type="submission" date="2018-06" db="EMBL/GenBank/DDBJ databases">
        <title>Genomic Encyclopedia of Type Strains, Phase III (KMG-III): the genomes of soil and plant-associated and newly described type strains.</title>
        <authorList>
            <person name="Whitman W."/>
        </authorList>
    </citation>
    <scope>NUCLEOTIDE SEQUENCE [LARGE SCALE GENOMIC DNA]</scope>
    <source>
        <strain evidence="1 2">JA737</strain>
    </source>
</reference>